<organism evidence="1">
    <name type="scientific">Siphoviridae sp. ctHxr66</name>
    <dbReference type="NCBI Taxonomy" id="2826237"/>
    <lineage>
        <taxon>Viruses</taxon>
        <taxon>Duplodnaviria</taxon>
        <taxon>Heunggongvirae</taxon>
        <taxon>Uroviricota</taxon>
        <taxon>Caudoviricetes</taxon>
    </lineage>
</organism>
<evidence type="ECO:0000313" key="1">
    <source>
        <dbReference type="EMBL" id="DAD81782.1"/>
    </source>
</evidence>
<protein>
    <submittedName>
        <fullName evidence="1">Kelch-like protein 3, Serine/threonine-protein kinase domain, transferase</fullName>
    </submittedName>
</protein>
<dbReference type="Gene3D" id="2.120.10.80">
    <property type="entry name" value="Kelch-type beta propeller"/>
    <property type="match status" value="1"/>
</dbReference>
<name>A0A8S5MHU2_9CAUD</name>
<accession>A0A8S5MHU2</accession>
<keyword evidence="1" id="KW-0418">Kinase</keyword>
<sequence length="427" mass="46818">MAIVGKAVGAGGGSGGLNVFCSETQPTAQNGLWVKRAKDEVSRVLIKNDYYLSDGVGANLPGDAEALGIQRTCAGIKIGNKIYMLPLYSNSATGFIYDIDTGVFTRQPGGVTFSNSVMMWCAYDNKIYVKSHNNANNHITIQAYDPVANSVSSIADIYTSPYQEETYGMWVSDEYIFLAGGTVYNSSWYDRPVLYDRSTNVSTLITNTQHSAYARGAGYVFKHDSKLYFVGYCTLAYSYDLQTGDFESIYKFLVPPNSTSYINYSPNTFFYALGKLYLIGVDHSVSSAGSAVYGKVRDVVVYDLVSEQTTLLENVISEDAARSFYYFGGVDFQGTLQAGFFGGYVQYGSSASKLYQNKILLFNIQTNEFSNGTVVCQPSAKENVTEMYSDKLTALDFGVSEVYYQSESGFSKQNAAIIKNGVATDIN</sequence>
<dbReference type="EMBL" id="BK014907">
    <property type="protein sequence ID" value="DAD81782.1"/>
    <property type="molecule type" value="Genomic_DNA"/>
</dbReference>
<reference evidence="1" key="1">
    <citation type="journal article" date="2021" name="Proc. Natl. Acad. Sci. U.S.A.">
        <title>A Catalog of Tens of Thousands of Viruses from Human Metagenomes Reveals Hidden Associations with Chronic Diseases.</title>
        <authorList>
            <person name="Tisza M.J."/>
            <person name="Buck C.B."/>
        </authorList>
    </citation>
    <scope>NUCLEOTIDE SEQUENCE</scope>
    <source>
        <strain evidence="1">CtHxr66</strain>
    </source>
</reference>
<dbReference type="SUPFAM" id="SSF50965">
    <property type="entry name" value="Galactose oxidase, central domain"/>
    <property type="match status" value="1"/>
</dbReference>
<dbReference type="GO" id="GO:0016301">
    <property type="term" value="F:kinase activity"/>
    <property type="evidence" value="ECO:0007669"/>
    <property type="project" value="UniProtKB-KW"/>
</dbReference>
<proteinExistence type="predicted"/>
<dbReference type="InterPro" id="IPR011043">
    <property type="entry name" value="Gal_Oxase/kelch_b-propeller"/>
</dbReference>
<keyword evidence="1" id="KW-0808">Transferase</keyword>
<dbReference type="InterPro" id="IPR015915">
    <property type="entry name" value="Kelch-typ_b-propeller"/>
</dbReference>